<evidence type="ECO:0000313" key="4">
    <source>
        <dbReference type="Proteomes" id="UP001500141"/>
    </source>
</evidence>
<evidence type="ECO:0000313" key="3">
    <source>
        <dbReference type="EMBL" id="GAA4762656.1"/>
    </source>
</evidence>
<evidence type="ECO:0000256" key="1">
    <source>
        <dbReference type="SAM" id="SignalP"/>
    </source>
</evidence>
<dbReference type="InterPro" id="IPR013783">
    <property type="entry name" value="Ig-like_fold"/>
</dbReference>
<dbReference type="CDD" id="cd00063">
    <property type="entry name" value="FN3"/>
    <property type="match status" value="1"/>
</dbReference>
<dbReference type="InterPro" id="IPR003961">
    <property type="entry name" value="FN3_dom"/>
</dbReference>
<dbReference type="InterPro" id="IPR036116">
    <property type="entry name" value="FN3_sf"/>
</dbReference>
<organism evidence="3 4">
    <name type="scientific">Flavobacterium hankyongi</name>
    <dbReference type="NCBI Taxonomy" id="1176532"/>
    <lineage>
        <taxon>Bacteria</taxon>
        <taxon>Pseudomonadati</taxon>
        <taxon>Bacteroidota</taxon>
        <taxon>Flavobacteriia</taxon>
        <taxon>Flavobacteriales</taxon>
        <taxon>Flavobacteriaceae</taxon>
        <taxon>Flavobacterium</taxon>
    </lineage>
</organism>
<dbReference type="NCBIfam" id="NF033708">
    <property type="entry name" value="T9SS_Cterm_ChiA"/>
    <property type="match status" value="1"/>
</dbReference>
<comment type="caution">
    <text evidence="3">The sequence shown here is derived from an EMBL/GenBank/DDBJ whole genome shotgun (WGS) entry which is preliminary data.</text>
</comment>
<keyword evidence="4" id="KW-1185">Reference proteome</keyword>
<name>A0ABP8ZR59_9FLAO</name>
<feature type="chain" id="PRO_5045196086" description="Fibronectin type-III domain-containing protein" evidence="1">
    <location>
        <begin position="19"/>
        <end position="1163"/>
    </location>
</feature>
<dbReference type="RefSeq" id="WP_264543839.1">
    <property type="nucleotide sequence ID" value="NZ_BAABIP010000007.1"/>
</dbReference>
<dbReference type="SUPFAM" id="SSF49265">
    <property type="entry name" value="Fibronectin type III"/>
    <property type="match status" value="1"/>
</dbReference>
<sequence>MRMILFALLLFSATNAQCVYPTGNTLNGSAQTFCVGNPTNSITINNVNSKNYTLINVVKGFTYTFSVGDVYSGSNEKLDIYNATSNSNIANASGSAGTSINNWVATYSGQIKLVLSRGSCSNSDTTNVSVTIQLVNVGNTQDNQNNFGTDTWVGHVYNWLGSPPPGGTSPSAPAATLPFDSASYVGYYTIPSESIVEGFGGDNNCLPIYSNGVVRTNMQTETFAVRYKMRSTRPAGCYIATIRGDDGIRLYNDGVLVFNSWIQQVATTYSNVLIYLDGSADLVFDFYENSGGNIAEFSLTPFNTNLNSITAPSNSIVCSGSQSGVIDGSSFVYNGSSVNPTIAFQWQSSTDNVTFTDIASATSEDYTPPAITTSTTIVRYYRRQVSAVSNTSACKFSSNSIAITTTGGTATTSPSANAGSGATCSQITTNWSAMVGASSYLLDVSTSSTFASFVSGYNGLNVGNVTSYIVTGLTANTTYYYRLRANYTCGLSSNSNPISYSTLAIVAPVATAATAISCGDFTANWNASPYATSYTIDVATSNTFTAGTIIAGYSGLNVGNVTSFNVSGTTESTLYYRISAVAACGNSSYSNVITVTTPTTTWNGTAWSNGVSSSSKIAIIDGNYNTATNGNFESCSLLVNNGYVLTIKSGNSVTIVNNLTNNGTINIENNGSLVQVNNSGVNSGNINMQRTAFIDFRDYVYWSSPVANFNSANISTYSNNNSLYKWIPTVVGNGVGNFGNWVNGTETMVIGKGYIERGLNNAPLNSPVNFTTTFVGVPNNGVLTTPISRGTYNTVGTYPSPYSPTNAAQDDDNWNLLGNPYPSAISANAFLTANSSNLDGFVKIWLHGIAPNTSASDPFYNNYGYNYDPNDYLTYNLSGPSIPGVFDGYIGSGQGFITRMSATSASTSANVIFNNSMRNKMYRNDQFYRNSNNNVNALSQGRIWIDLVSSTASSSTLIAYVDGATNGKDQMYDAEANLKTTFDIYSLLEGYDRNIIQGRSLPFDQNDQVPLAIKIPSNGNYTIAIKDVDGFFTEASQGIYLEDKLSNMIYDLRSSPYHFTSTIGEFTDRFVLRYTNQTLGNDPFEVLDNSVKIYVSDNSIVINSFVESIKTYEIYNVLGQTLVSKKQVKVNKAEDTSIQKSNQALIVKVTLENGKSITKKVIY</sequence>
<feature type="signal peptide" evidence="1">
    <location>
        <begin position="1"/>
        <end position="18"/>
    </location>
</feature>
<dbReference type="EMBL" id="BAABIP010000007">
    <property type="protein sequence ID" value="GAA4762656.1"/>
    <property type="molecule type" value="Genomic_DNA"/>
</dbReference>
<accession>A0ABP8ZR59</accession>
<feature type="domain" description="Fibronectin type-III" evidence="2">
    <location>
        <begin position="410"/>
        <end position="505"/>
    </location>
</feature>
<keyword evidence="1" id="KW-0732">Signal</keyword>
<proteinExistence type="predicted"/>
<evidence type="ECO:0000259" key="2">
    <source>
        <dbReference type="PROSITE" id="PS50853"/>
    </source>
</evidence>
<dbReference type="PROSITE" id="PS50853">
    <property type="entry name" value="FN3"/>
    <property type="match status" value="1"/>
</dbReference>
<reference evidence="4" key="1">
    <citation type="journal article" date="2019" name="Int. J. Syst. Evol. Microbiol.">
        <title>The Global Catalogue of Microorganisms (GCM) 10K type strain sequencing project: providing services to taxonomists for standard genome sequencing and annotation.</title>
        <authorList>
            <consortium name="The Broad Institute Genomics Platform"/>
            <consortium name="The Broad Institute Genome Sequencing Center for Infectious Disease"/>
            <person name="Wu L."/>
            <person name="Ma J."/>
        </authorList>
    </citation>
    <scope>NUCLEOTIDE SEQUENCE [LARGE SCALE GENOMIC DNA]</scope>
    <source>
        <strain evidence="4">JCM 18198</strain>
    </source>
</reference>
<gene>
    <name evidence="3" type="ORF">GCM10023230_09990</name>
</gene>
<dbReference type="Gene3D" id="2.60.40.10">
    <property type="entry name" value="Immunoglobulins"/>
    <property type="match status" value="2"/>
</dbReference>
<protein>
    <recommendedName>
        <fullName evidence="2">Fibronectin type-III domain-containing protein</fullName>
    </recommendedName>
</protein>
<dbReference type="Proteomes" id="UP001500141">
    <property type="component" value="Unassembled WGS sequence"/>
</dbReference>